<accession>A0A4Q7V4H2</accession>
<reference evidence="1 2" key="1">
    <citation type="submission" date="2019-02" db="EMBL/GenBank/DDBJ databases">
        <title>Sequencing the genomes of 1000 actinobacteria strains.</title>
        <authorList>
            <person name="Klenk H.-P."/>
        </authorList>
    </citation>
    <scope>NUCLEOTIDE SEQUENCE [LARGE SCALE GENOMIC DNA]</scope>
    <source>
        <strain evidence="1 2">DSM 45779</strain>
    </source>
</reference>
<dbReference type="AlphaFoldDB" id="A0A4Q7V4H2"/>
<protein>
    <submittedName>
        <fullName evidence="1">Uncharacterized protein</fullName>
    </submittedName>
</protein>
<organism evidence="1 2">
    <name type="scientific">Pseudonocardia sediminis</name>
    <dbReference type="NCBI Taxonomy" id="1397368"/>
    <lineage>
        <taxon>Bacteria</taxon>
        <taxon>Bacillati</taxon>
        <taxon>Actinomycetota</taxon>
        <taxon>Actinomycetes</taxon>
        <taxon>Pseudonocardiales</taxon>
        <taxon>Pseudonocardiaceae</taxon>
        <taxon>Pseudonocardia</taxon>
    </lineage>
</organism>
<dbReference type="EMBL" id="SHKL01000001">
    <property type="protein sequence ID" value="RZT87509.1"/>
    <property type="molecule type" value="Genomic_DNA"/>
</dbReference>
<gene>
    <name evidence="1" type="ORF">EV383_4434</name>
</gene>
<evidence type="ECO:0000313" key="2">
    <source>
        <dbReference type="Proteomes" id="UP000291591"/>
    </source>
</evidence>
<evidence type="ECO:0000313" key="1">
    <source>
        <dbReference type="EMBL" id="RZT87509.1"/>
    </source>
</evidence>
<dbReference type="Proteomes" id="UP000291591">
    <property type="component" value="Unassembled WGS sequence"/>
</dbReference>
<keyword evidence="2" id="KW-1185">Reference proteome</keyword>
<name>A0A4Q7V4H2_PSEST</name>
<comment type="caution">
    <text evidence="1">The sequence shown here is derived from an EMBL/GenBank/DDBJ whole genome shotgun (WGS) entry which is preliminary data.</text>
</comment>
<proteinExistence type="predicted"/>
<sequence length="100" mass="10928">MTDLPTGVVSPISALSGYATTCYDRLRTLSRVNWPAPRRVEPARRLSVKKFPGPDPWKVTTVSTLTGAVMIVSSYGSHRDAYRAAWLATHPCRARAGRAA</sequence>